<dbReference type="PANTHER" id="PTHR21716:SF53">
    <property type="entry name" value="PERMEASE PERM-RELATED"/>
    <property type="match status" value="1"/>
</dbReference>
<keyword evidence="10" id="KW-1185">Reference proteome</keyword>
<name>A0ABW6BVX2_9BACT</name>
<evidence type="ECO:0000256" key="4">
    <source>
        <dbReference type="ARBA" id="ARBA00022475"/>
    </source>
</evidence>
<evidence type="ECO:0000313" key="9">
    <source>
        <dbReference type="EMBL" id="MFD3001895.1"/>
    </source>
</evidence>
<evidence type="ECO:0000256" key="6">
    <source>
        <dbReference type="ARBA" id="ARBA00022989"/>
    </source>
</evidence>
<feature type="transmembrane region" description="Helical" evidence="8">
    <location>
        <begin position="61"/>
        <end position="83"/>
    </location>
</feature>
<keyword evidence="3" id="KW-0813">Transport</keyword>
<comment type="caution">
    <text evidence="9">The sequence shown here is derived from an EMBL/GenBank/DDBJ whole genome shotgun (WGS) entry which is preliminary data.</text>
</comment>
<evidence type="ECO:0000313" key="10">
    <source>
        <dbReference type="Proteomes" id="UP001597641"/>
    </source>
</evidence>
<dbReference type="RefSeq" id="WP_377486628.1">
    <property type="nucleotide sequence ID" value="NZ_JBHUOX010000012.1"/>
</dbReference>
<keyword evidence="5 8" id="KW-0812">Transmembrane</keyword>
<evidence type="ECO:0000256" key="8">
    <source>
        <dbReference type="SAM" id="Phobius"/>
    </source>
</evidence>
<comment type="subcellular location">
    <subcellularLocation>
        <location evidence="1">Cell membrane</location>
        <topology evidence="1">Multi-pass membrane protein</topology>
    </subcellularLocation>
</comment>
<evidence type="ECO:0000256" key="3">
    <source>
        <dbReference type="ARBA" id="ARBA00022448"/>
    </source>
</evidence>
<dbReference type="PANTHER" id="PTHR21716">
    <property type="entry name" value="TRANSMEMBRANE PROTEIN"/>
    <property type="match status" value="1"/>
</dbReference>
<feature type="transmembrane region" description="Helical" evidence="8">
    <location>
        <begin position="143"/>
        <end position="167"/>
    </location>
</feature>
<gene>
    <name evidence="9" type="ORF">ACFS7Z_16095</name>
</gene>
<comment type="similarity">
    <text evidence="2">Belongs to the autoinducer-2 exporter (AI-2E) (TC 2.A.86) family.</text>
</comment>
<feature type="transmembrane region" description="Helical" evidence="8">
    <location>
        <begin position="229"/>
        <end position="252"/>
    </location>
</feature>
<protein>
    <submittedName>
        <fullName evidence="9">AI-2E family transporter</fullName>
    </submittedName>
</protein>
<dbReference type="InterPro" id="IPR002549">
    <property type="entry name" value="AI-2E-like"/>
</dbReference>
<feature type="transmembrane region" description="Helical" evidence="8">
    <location>
        <begin position="201"/>
        <end position="223"/>
    </location>
</feature>
<feature type="transmembrane region" description="Helical" evidence="8">
    <location>
        <begin position="300"/>
        <end position="325"/>
    </location>
</feature>
<dbReference type="Pfam" id="PF01594">
    <property type="entry name" value="AI-2E_transport"/>
    <property type="match status" value="1"/>
</dbReference>
<evidence type="ECO:0000256" key="1">
    <source>
        <dbReference type="ARBA" id="ARBA00004651"/>
    </source>
</evidence>
<proteinExistence type="inferred from homology"/>
<keyword evidence="4" id="KW-1003">Cell membrane</keyword>
<feature type="transmembrane region" description="Helical" evidence="8">
    <location>
        <begin position="264"/>
        <end position="280"/>
    </location>
</feature>
<organism evidence="9 10">
    <name type="scientific">Pontibacter toksunensis</name>
    <dbReference type="NCBI Taxonomy" id="1332631"/>
    <lineage>
        <taxon>Bacteria</taxon>
        <taxon>Pseudomonadati</taxon>
        <taxon>Bacteroidota</taxon>
        <taxon>Cytophagia</taxon>
        <taxon>Cytophagales</taxon>
        <taxon>Hymenobacteraceae</taxon>
        <taxon>Pontibacter</taxon>
    </lineage>
</organism>
<reference evidence="10" key="1">
    <citation type="journal article" date="2019" name="Int. J. Syst. Evol. Microbiol.">
        <title>The Global Catalogue of Microorganisms (GCM) 10K type strain sequencing project: providing services to taxonomists for standard genome sequencing and annotation.</title>
        <authorList>
            <consortium name="The Broad Institute Genomics Platform"/>
            <consortium name="The Broad Institute Genome Sequencing Center for Infectious Disease"/>
            <person name="Wu L."/>
            <person name="Ma J."/>
        </authorList>
    </citation>
    <scope>NUCLEOTIDE SEQUENCE [LARGE SCALE GENOMIC DNA]</scope>
    <source>
        <strain evidence="10">KCTC 23984</strain>
    </source>
</reference>
<evidence type="ECO:0000256" key="5">
    <source>
        <dbReference type="ARBA" id="ARBA00022692"/>
    </source>
</evidence>
<dbReference type="Proteomes" id="UP001597641">
    <property type="component" value="Unassembled WGS sequence"/>
</dbReference>
<dbReference type="EMBL" id="JBHUOX010000012">
    <property type="protein sequence ID" value="MFD3001895.1"/>
    <property type="molecule type" value="Genomic_DNA"/>
</dbReference>
<keyword evidence="6 8" id="KW-1133">Transmembrane helix</keyword>
<evidence type="ECO:0000256" key="7">
    <source>
        <dbReference type="ARBA" id="ARBA00023136"/>
    </source>
</evidence>
<keyword evidence="7 8" id="KW-0472">Membrane</keyword>
<accession>A0ABW6BVX2</accession>
<sequence length="360" mass="41010">MHTKQINFSRFNKRLLTILLVSLLLYLGKPFLIPIAVAAFFAMLLFPLVQKLQQYHLKETTAALVSILLLLGTISALTALVYYQATILQSDLPRLEDKINEKTNRLQWLLYETTDITANEQEEILEEKKPDIAKAVFKSARDFVMQFFFVLLFLFIILTYTFFLMIYHQRIQNFFVRLRMFESQKESKVMLAKISIIIHDYLKGILTVIAVLGVVYALGFWAIGIDHAILFAMITALLRIIPYFGSYLGIALPIAFAFLTKDSLWYPVLVLVFFMVTQLLEANLLTPYITGSKVRLNPLATIMVILLGNLLWGIAGMILFVPLFASLKIIFDQIPQLAPYGYILGKGDATDDLPPPPDNK</sequence>
<evidence type="ECO:0000256" key="2">
    <source>
        <dbReference type="ARBA" id="ARBA00009773"/>
    </source>
</evidence>